<dbReference type="GO" id="GO:0015628">
    <property type="term" value="P:protein secretion by the type II secretion system"/>
    <property type="evidence" value="ECO:0007669"/>
    <property type="project" value="TreeGrafter"/>
</dbReference>
<dbReference type="SUPFAM" id="SSF81585">
    <property type="entry name" value="PsbU/PolX domain-like"/>
    <property type="match status" value="1"/>
</dbReference>
<gene>
    <name evidence="3" type="ORF">COX47_01445</name>
</gene>
<dbReference type="Gene3D" id="1.10.150.320">
    <property type="entry name" value="Photosystem II 12 kDa extrinsic protein"/>
    <property type="match status" value="1"/>
</dbReference>
<keyword evidence="1" id="KW-0812">Transmembrane</keyword>
<dbReference type="InterPro" id="IPR051675">
    <property type="entry name" value="Endo/Exo/Phosphatase_dom_1"/>
</dbReference>
<dbReference type="Proteomes" id="UP000231025">
    <property type="component" value="Unassembled WGS sequence"/>
</dbReference>
<dbReference type="Pfam" id="PF12836">
    <property type="entry name" value="HHH_3"/>
    <property type="match status" value="1"/>
</dbReference>
<reference evidence="3 4" key="1">
    <citation type="submission" date="2017-09" db="EMBL/GenBank/DDBJ databases">
        <title>Depth-based differentiation of microbial function through sediment-hosted aquifers and enrichment of novel symbionts in the deep terrestrial subsurface.</title>
        <authorList>
            <person name="Probst A.J."/>
            <person name="Ladd B."/>
            <person name="Jarett J.K."/>
            <person name="Geller-Mcgrath D.E."/>
            <person name="Sieber C.M."/>
            <person name="Emerson J.B."/>
            <person name="Anantharaman K."/>
            <person name="Thomas B.C."/>
            <person name="Malmstrom R."/>
            <person name="Stieglmeier M."/>
            <person name="Klingl A."/>
            <person name="Woyke T."/>
            <person name="Ryan C.M."/>
            <person name="Banfield J.F."/>
        </authorList>
    </citation>
    <scope>NUCLEOTIDE SEQUENCE [LARGE SCALE GENOMIC DNA]</scope>
    <source>
        <strain evidence="3">CG23_combo_of_CG06-09_8_20_14_all_35_49</strain>
    </source>
</reference>
<feature type="domain" description="Soluble ligand binding" evidence="2">
    <location>
        <begin position="65"/>
        <end position="120"/>
    </location>
</feature>
<dbReference type="PANTHER" id="PTHR21180">
    <property type="entry name" value="ENDONUCLEASE/EXONUCLEASE/PHOSPHATASE FAMILY DOMAIN-CONTAINING PROTEIN 1"/>
    <property type="match status" value="1"/>
</dbReference>
<organism evidence="3 4">
    <name type="scientific">Candidatus Roizmanbacteria bacterium CG23_combo_of_CG06-09_8_20_14_all_35_49</name>
    <dbReference type="NCBI Taxonomy" id="1974863"/>
    <lineage>
        <taxon>Bacteria</taxon>
        <taxon>Candidatus Roizmaniibacteriota</taxon>
    </lineage>
</organism>
<dbReference type="Pfam" id="PF10531">
    <property type="entry name" value="SLBB"/>
    <property type="match status" value="1"/>
</dbReference>
<feature type="transmembrane region" description="Helical" evidence="1">
    <location>
        <begin position="18"/>
        <end position="40"/>
    </location>
</feature>
<dbReference type="EMBL" id="PCRE01000019">
    <property type="protein sequence ID" value="PIP15112.1"/>
    <property type="molecule type" value="Genomic_DNA"/>
</dbReference>
<keyword evidence="1" id="KW-0472">Membrane</keyword>
<comment type="caution">
    <text evidence="3">The sequence shown here is derived from an EMBL/GenBank/DDBJ whole genome shotgun (WGS) entry which is preliminary data.</text>
</comment>
<dbReference type="InterPro" id="IPR019554">
    <property type="entry name" value="Soluble_ligand-bd"/>
</dbReference>
<sequence>MNGFIKSFLPIWKRIKKYLIEIILISLALIVALISLFLYLENSQREEEPVIESSPRTINEKIYLDIAGSVNKPGVYQLNSGSRLKDAIKIAGDLSDEADKNFFSRNFNLARIVSDQEKIYVPSVWEINNGYNSPATGVINHAPTSNLININSATIEELDQLPGIGQTTANKIIKNRPYSNIEELLTKKVVNKGIFEKVRNLVTVN</sequence>
<evidence type="ECO:0000313" key="3">
    <source>
        <dbReference type="EMBL" id="PIP15112.1"/>
    </source>
</evidence>
<evidence type="ECO:0000259" key="2">
    <source>
        <dbReference type="Pfam" id="PF10531"/>
    </source>
</evidence>
<protein>
    <recommendedName>
        <fullName evidence="2">Soluble ligand binding domain-containing protein</fullName>
    </recommendedName>
</protein>
<dbReference type="GO" id="GO:0015627">
    <property type="term" value="C:type II protein secretion system complex"/>
    <property type="evidence" value="ECO:0007669"/>
    <property type="project" value="TreeGrafter"/>
</dbReference>
<name>A0A2G9Y787_9BACT</name>
<dbReference type="PANTHER" id="PTHR21180:SF32">
    <property type="entry name" value="ENDONUCLEASE_EXONUCLEASE_PHOSPHATASE FAMILY DOMAIN-CONTAINING PROTEIN 1"/>
    <property type="match status" value="1"/>
</dbReference>
<evidence type="ECO:0000256" key="1">
    <source>
        <dbReference type="SAM" id="Phobius"/>
    </source>
</evidence>
<proteinExistence type="predicted"/>
<accession>A0A2G9Y787</accession>
<dbReference type="AlphaFoldDB" id="A0A2G9Y787"/>
<evidence type="ECO:0000313" key="4">
    <source>
        <dbReference type="Proteomes" id="UP000231025"/>
    </source>
</evidence>
<keyword evidence="1" id="KW-1133">Transmembrane helix</keyword>
<dbReference type="Gene3D" id="3.10.560.10">
    <property type="entry name" value="Outer membrane lipoprotein wza domain like"/>
    <property type="match status" value="1"/>
</dbReference>